<comment type="caution">
    <text evidence="6">The sequence shown here is derived from an EMBL/GenBank/DDBJ whole genome shotgun (WGS) entry which is preliminary data.</text>
</comment>
<dbReference type="PROSITE" id="PS00105">
    <property type="entry name" value="AA_TRANSFER_CLASS_1"/>
    <property type="match status" value="1"/>
</dbReference>
<evidence type="ECO:0000313" key="7">
    <source>
        <dbReference type="Proteomes" id="UP000033428"/>
    </source>
</evidence>
<dbReference type="AlphaFoldDB" id="A0A0F0CSS0"/>
<name>A0A0F0CSS0_9BACT</name>
<evidence type="ECO:0000256" key="1">
    <source>
        <dbReference type="ARBA" id="ARBA00001933"/>
    </source>
</evidence>
<dbReference type="EMBL" id="JYNY01000222">
    <property type="protein sequence ID" value="KJJ85074.1"/>
    <property type="molecule type" value="Genomic_DNA"/>
</dbReference>
<dbReference type="Pfam" id="PF00155">
    <property type="entry name" value="Aminotran_1_2"/>
    <property type="match status" value="1"/>
</dbReference>
<reference evidence="6 7" key="1">
    <citation type="submission" date="2015-02" db="EMBL/GenBank/DDBJ databases">
        <title>Single-cell genomics of uncultivated deep-branching MTB reveals a conserved set of magnetosome genes.</title>
        <authorList>
            <person name="Kolinko S."/>
            <person name="Richter M."/>
            <person name="Glockner F.O."/>
            <person name="Brachmann A."/>
            <person name="Schuler D."/>
        </authorList>
    </citation>
    <scope>NUCLEOTIDE SEQUENCE [LARGE SCALE GENOMIC DNA]</scope>
    <source>
        <strain evidence="6">SKK-01</strain>
    </source>
</reference>
<dbReference type="EC" id="2.6.1.-" evidence="4"/>
<dbReference type="InterPro" id="IPR050881">
    <property type="entry name" value="LL-DAP_aminotransferase"/>
</dbReference>
<keyword evidence="3 4" id="KW-0808">Transferase</keyword>
<feature type="domain" description="Aminotransferase class I/classII large" evidence="5">
    <location>
        <begin position="50"/>
        <end position="400"/>
    </location>
</feature>
<dbReference type="Proteomes" id="UP000033428">
    <property type="component" value="Unassembled WGS sequence"/>
</dbReference>
<dbReference type="Gene3D" id="3.40.640.10">
    <property type="entry name" value="Type I PLP-dependent aspartate aminotransferase-like (Major domain)"/>
    <property type="match status" value="1"/>
</dbReference>
<dbReference type="InterPro" id="IPR015421">
    <property type="entry name" value="PyrdxlP-dep_Trfase_major"/>
</dbReference>
<dbReference type="PANTHER" id="PTHR42832:SF3">
    <property type="entry name" value="L-GLUTAMINE--4-(METHYLSULFANYL)-2-OXOBUTANOATE AMINOTRANSFERASE"/>
    <property type="match status" value="1"/>
</dbReference>
<evidence type="ECO:0000256" key="3">
    <source>
        <dbReference type="ARBA" id="ARBA00022679"/>
    </source>
</evidence>
<keyword evidence="7" id="KW-1185">Reference proteome</keyword>
<dbReference type="GO" id="GO:0030170">
    <property type="term" value="F:pyridoxal phosphate binding"/>
    <property type="evidence" value="ECO:0007669"/>
    <property type="project" value="InterPro"/>
</dbReference>
<dbReference type="NCBIfam" id="NF006756">
    <property type="entry name" value="PRK09276.1"/>
    <property type="match status" value="1"/>
</dbReference>
<gene>
    <name evidence="6" type="ORF">OMAG_001038</name>
</gene>
<proteinExistence type="inferred from homology"/>
<comment type="cofactor">
    <cofactor evidence="1 4">
        <name>pyridoxal 5'-phosphate</name>
        <dbReference type="ChEBI" id="CHEBI:597326"/>
    </cofactor>
</comment>
<dbReference type="PATRIC" id="fig|1609969.3.peg.1118"/>
<comment type="similarity">
    <text evidence="4">Belongs to the class-I pyridoxal-phosphate-dependent aminotransferase family.</text>
</comment>
<evidence type="ECO:0000259" key="5">
    <source>
        <dbReference type="Pfam" id="PF00155"/>
    </source>
</evidence>
<evidence type="ECO:0000256" key="4">
    <source>
        <dbReference type="RuleBase" id="RU000481"/>
    </source>
</evidence>
<dbReference type="GO" id="GO:0008483">
    <property type="term" value="F:transaminase activity"/>
    <property type="evidence" value="ECO:0007669"/>
    <property type="project" value="UniProtKB-KW"/>
</dbReference>
<dbReference type="InterPro" id="IPR004839">
    <property type="entry name" value="Aminotransferase_I/II_large"/>
</dbReference>
<keyword evidence="2 4" id="KW-0032">Aminotransferase</keyword>
<dbReference type="InterPro" id="IPR015424">
    <property type="entry name" value="PyrdxlP-dep_Trfase"/>
</dbReference>
<sequence length="406" mass="44867">MFWDLKNKRGVAIIMSSIKIETAERLKKLPPYLFEEIDMAKQKALKEGRPIIDLGVGDPDSATPDFVVDKLALAARETQNQKYAFNKGLRVLREKMAEWYRKRFGVILDPDTEILPLLGSKEGIGHIPLAFVNHGDCVLVPDPGYPPYNSGAIFAGGEVHFMPLLEKNKFLPDLGAIKKEVLQRSKLIHLNYPNNPTGALATKEFYKDVISLSKKYNIIVSSDAAYSELSFDGNEPLSFLEIEGAKGVGIEFHSLSKTFNMTGWRVGMAVGNKDVLAGLGKVKANLDSGIFTAIQIASITALENADKVKKEMLKIYTERRDTFIKMLNNAGWKVPLPPATFYVWAPVFGKYDSTSLAKALLEKADIIATPGNGFGDAGEGYVRMALTVDTEKLKIAAERIKKAFFA</sequence>
<dbReference type="PANTHER" id="PTHR42832">
    <property type="entry name" value="AMINO ACID AMINOTRANSFERASE"/>
    <property type="match status" value="1"/>
</dbReference>
<organism evidence="6 7">
    <name type="scientific">Candidatus Omnitrophus magneticus</name>
    <dbReference type="NCBI Taxonomy" id="1609969"/>
    <lineage>
        <taxon>Bacteria</taxon>
        <taxon>Pseudomonadati</taxon>
        <taxon>Candidatus Omnitrophota</taxon>
        <taxon>Candidatus Omnitrophus</taxon>
    </lineage>
</organism>
<protein>
    <recommendedName>
        <fullName evidence="4">Aminotransferase</fullName>
        <ecNumber evidence="4">2.6.1.-</ecNumber>
    </recommendedName>
</protein>
<evidence type="ECO:0000256" key="2">
    <source>
        <dbReference type="ARBA" id="ARBA00022576"/>
    </source>
</evidence>
<dbReference type="Gene3D" id="3.90.1150.10">
    <property type="entry name" value="Aspartate Aminotransferase, domain 1"/>
    <property type="match status" value="1"/>
</dbReference>
<accession>A0A0F0CSS0</accession>
<dbReference type="CDD" id="cd00609">
    <property type="entry name" value="AAT_like"/>
    <property type="match status" value="1"/>
</dbReference>
<dbReference type="InterPro" id="IPR015422">
    <property type="entry name" value="PyrdxlP-dep_Trfase_small"/>
</dbReference>
<evidence type="ECO:0000313" key="6">
    <source>
        <dbReference type="EMBL" id="KJJ85074.1"/>
    </source>
</evidence>
<dbReference type="SUPFAM" id="SSF53383">
    <property type="entry name" value="PLP-dependent transferases"/>
    <property type="match status" value="1"/>
</dbReference>
<dbReference type="InterPro" id="IPR004838">
    <property type="entry name" value="NHTrfase_class1_PyrdxlP-BS"/>
</dbReference>